<gene>
    <name evidence="1" type="ORF">FIE12Z_3047</name>
</gene>
<comment type="caution">
    <text evidence="1">The sequence shown here is derived from an EMBL/GenBank/DDBJ whole genome shotgun (WGS) entry which is preliminary data.</text>
</comment>
<dbReference type="EMBL" id="PXXK01000062">
    <property type="protein sequence ID" value="RFN52635.1"/>
    <property type="molecule type" value="Genomic_DNA"/>
</dbReference>
<accession>A0A395MYA6</accession>
<name>A0A395MYA6_9HYPO</name>
<protein>
    <submittedName>
        <fullName evidence="1">Uncharacterized protein</fullName>
    </submittedName>
</protein>
<evidence type="ECO:0000313" key="2">
    <source>
        <dbReference type="Proteomes" id="UP000265631"/>
    </source>
</evidence>
<sequence length="218" mass="23950">MFSSSLRKRKEWAAVIPSLNTSSSAWRESTLETCDITFPITASNTTPVDFKVILSSFSELQSEQGKARVEKLFLMEGGEHVAVVLLLDGENSILSFSNLQAEWLCWDYAMPMIPITTIKAVPGCLEWLQRDCDSKQSPLDADIGMVNRDLLRWCVSGKPLSKDQVNILTGITSGFKDLADHSILPSGQAAIREYLGDEDGGRLVSFLTNGSSDIQGKS</sequence>
<dbReference type="OrthoDB" id="2129069at2759"/>
<keyword evidence="2" id="KW-1185">Reference proteome</keyword>
<dbReference type="AlphaFoldDB" id="A0A395MYA6"/>
<organism evidence="1 2">
    <name type="scientific">Fusarium flagelliforme</name>
    <dbReference type="NCBI Taxonomy" id="2675880"/>
    <lineage>
        <taxon>Eukaryota</taxon>
        <taxon>Fungi</taxon>
        <taxon>Dikarya</taxon>
        <taxon>Ascomycota</taxon>
        <taxon>Pezizomycotina</taxon>
        <taxon>Sordariomycetes</taxon>
        <taxon>Hypocreomycetidae</taxon>
        <taxon>Hypocreales</taxon>
        <taxon>Nectriaceae</taxon>
        <taxon>Fusarium</taxon>
        <taxon>Fusarium incarnatum-equiseti species complex</taxon>
    </lineage>
</organism>
<reference evidence="1 2" key="1">
    <citation type="journal article" date="2018" name="PLoS Pathog.">
        <title>Evolution of structural diversity of trichothecenes, a family of toxins produced by plant pathogenic and entomopathogenic fungi.</title>
        <authorList>
            <person name="Proctor R.H."/>
            <person name="McCormick S.P."/>
            <person name="Kim H.S."/>
            <person name="Cardoza R.E."/>
            <person name="Stanley A.M."/>
            <person name="Lindo L."/>
            <person name="Kelly A."/>
            <person name="Brown D.W."/>
            <person name="Lee T."/>
            <person name="Vaughan M.M."/>
            <person name="Alexander N.J."/>
            <person name="Busman M."/>
            <person name="Gutierrez S."/>
        </authorList>
    </citation>
    <scope>NUCLEOTIDE SEQUENCE [LARGE SCALE GENOMIC DNA]</scope>
    <source>
        <strain evidence="1 2">NRRL 13405</strain>
    </source>
</reference>
<dbReference type="Proteomes" id="UP000265631">
    <property type="component" value="Unassembled WGS sequence"/>
</dbReference>
<evidence type="ECO:0000313" key="1">
    <source>
        <dbReference type="EMBL" id="RFN52635.1"/>
    </source>
</evidence>
<proteinExistence type="predicted"/>